<evidence type="ECO:0000259" key="4">
    <source>
        <dbReference type="PROSITE" id="PS50240"/>
    </source>
</evidence>
<proteinExistence type="predicted"/>
<dbReference type="AlphaFoldDB" id="A0AAE0Z169"/>
<dbReference type="CDD" id="cd00190">
    <property type="entry name" value="Tryp_SPc"/>
    <property type="match status" value="1"/>
</dbReference>
<dbReference type="EMBL" id="JAWDGP010005058">
    <property type="protein sequence ID" value="KAK3759957.1"/>
    <property type="molecule type" value="Genomic_DNA"/>
</dbReference>
<gene>
    <name evidence="5" type="ORF">RRG08_066622</name>
</gene>
<dbReference type="InterPro" id="IPR009003">
    <property type="entry name" value="Peptidase_S1_PA"/>
</dbReference>
<dbReference type="PANTHER" id="PTHR24253">
    <property type="entry name" value="TRANSMEMBRANE PROTEASE SERINE"/>
    <property type="match status" value="1"/>
</dbReference>
<reference evidence="5" key="1">
    <citation type="journal article" date="2023" name="G3 (Bethesda)">
        <title>A reference genome for the long-term kleptoplast-retaining sea slug Elysia crispata morphotype clarki.</title>
        <authorList>
            <person name="Eastman K.E."/>
            <person name="Pendleton A.L."/>
            <person name="Shaikh M.A."/>
            <person name="Suttiyut T."/>
            <person name="Ogas R."/>
            <person name="Tomko P."/>
            <person name="Gavelis G."/>
            <person name="Widhalm J.R."/>
            <person name="Wisecaver J.H."/>
        </authorList>
    </citation>
    <scope>NUCLEOTIDE SEQUENCE</scope>
    <source>
        <strain evidence="5">ECLA1</strain>
    </source>
</reference>
<sequence length="425" mass="48135">MIVKRFSCAALYFGLLLLSLVKVTSQSQRKRSIGGQELGRSKWPWFAILRAKLVTKGWFKSSYRMSFCGGALVTRQWILTAAHCFTNLGDEFGQAKNWKVRLGTAKMSYNKPTIGQQVLDIVGRIFHNDDLRQWEMNVDSIFLYPDYVNVSPFRDDIALIKLPHPASKSTRVQPITLPLQTDQSFPPLGQMCVTKGWGCTASSEAREVQLPIYSPTLCSFHFNLSKSSTQFCAGYLNGNVSVCKGDSGSPLVCMSGSEYIIAGIVSFGSADNPESFPAVFTRVQSYLPWIRRFAATCSRTCPKLVVKMAFKRCSYIALYLVLVLPLSLATEMPQSRRKRAIGGQEFEQGKWPWLALLRATNVTKSWFGFPIHYYYYYCGGALVNRQWILTAAHCFTEHGDQFRLAKNWKARLGTVRMWVSQYLRK</sequence>
<evidence type="ECO:0000256" key="1">
    <source>
        <dbReference type="ARBA" id="ARBA00023157"/>
    </source>
</evidence>
<feature type="signal peptide" evidence="3">
    <location>
        <begin position="1"/>
        <end position="25"/>
    </location>
</feature>
<organism evidence="5 6">
    <name type="scientific">Elysia crispata</name>
    <name type="common">lettuce slug</name>
    <dbReference type="NCBI Taxonomy" id="231223"/>
    <lineage>
        <taxon>Eukaryota</taxon>
        <taxon>Metazoa</taxon>
        <taxon>Spiralia</taxon>
        <taxon>Lophotrochozoa</taxon>
        <taxon>Mollusca</taxon>
        <taxon>Gastropoda</taxon>
        <taxon>Heterobranchia</taxon>
        <taxon>Euthyneura</taxon>
        <taxon>Panpulmonata</taxon>
        <taxon>Sacoglossa</taxon>
        <taxon>Placobranchoidea</taxon>
        <taxon>Plakobranchidae</taxon>
        <taxon>Elysia</taxon>
    </lineage>
</organism>
<evidence type="ECO:0000256" key="2">
    <source>
        <dbReference type="RuleBase" id="RU363034"/>
    </source>
</evidence>
<dbReference type="InterPro" id="IPR001314">
    <property type="entry name" value="Peptidase_S1A"/>
</dbReference>
<dbReference type="InterPro" id="IPR018114">
    <property type="entry name" value="TRYPSIN_HIS"/>
</dbReference>
<dbReference type="PRINTS" id="PR00722">
    <property type="entry name" value="CHYMOTRYPSIN"/>
</dbReference>
<keyword evidence="2" id="KW-0378">Hydrolase</keyword>
<keyword evidence="6" id="KW-1185">Reference proteome</keyword>
<dbReference type="PROSITE" id="PS00134">
    <property type="entry name" value="TRYPSIN_HIS"/>
    <property type="match status" value="2"/>
</dbReference>
<dbReference type="Pfam" id="PF00089">
    <property type="entry name" value="Trypsin"/>
    <property type="match status" value="2"/>
</dbReference>
<dbReference type="GO" id="GO:0004252">
    <property type="term" value="F:serine-type endopeptidase activity"/>
    <property type="evidence" value="ECO:0007669"/>
    <property type="project" value="InterPro"/>
</dbReference>
<keyword evidence="2" id="KW-0720">Serine protease</keyword>
<accession>A0AAE0Z169</accession>
<dbReference type="Proteomes" id="UP001283361">
    <property type="component" value="Unassembled WGS sequence"/>
</dbReference>
<feature type="domain" description="Peptidase S1" evidence="4">
    <location>
        <begin position="32"/>
        <end position="295"/>
    </location>
</feature>
<dbReference type="PANTHER" id="PTHR24253:SF153">
    <property type="entry name" value="SERINE PROTEASE HEPSIN"/>
    <property type="match status" value="1"/>
</dbReference>
<dbReference type="Gene3D" id="2.40.10.10">
    <property type="entry name" value="Trypsin-like serine proteases"/>
    <property type="match status" value="2"/>
</dbReference>
<keyword evidence="2" id="KW-0645">Protease</keyword>
<dbReference type="PROSITE" id="PS50240">
    <property type="entry name" value="TRYPSIN_DOM"/>
    <property type="match status" value="2"/>
</dbReference>
<evidence type="ECO:0000313" key="5">
    <source>
        <dbReference type="EMBL" id="KAK3759957.1"/>
    </source>
</evidence>
<dbReference type="SMART" id="SM00020">
    <property type="entry name" value="Tryp_SPc"/>
    <property type="match status" value="1"/>
</dbReference>
<dbReference type="InterPro" id="IPR033116">
    <property type="entry name" value="TRYPSIN_SER"/>
</dbReference>
<feature type="domain" description="Peptidase S1" evidence="4">
    <location>
        <begin position="340"/>
        <end position="425"/>
    </location>
</feature>
<dbReference type="InterPro" id="IPR043504">
    <property type="entry name" value="Peptidase_S1_PA_chymotrypsin"/>
</dbReference>
<protein>
    <recommendedName>
        <fullName evidence="4">Peptidase S1 domain-containing protein</fullName>
    </recommendedName>
</protein>
<evidence type="ECO:0000313" key="6">
    <source>
        <dbReference type="Proteomes" id="UP001283361"/>
    </source>
</evidence>
<feature type="chain" id="PRO_5042197143" description="Peptidase S1 domain-containing protein" evidence="3">
    <location>
        <begin position="26"/>
        <end position="425"/>
    </location>
</feature>
<name>A0AAE0Z169_9GAST</name>
<dbReference type="SUPFAM" id="SSF50494">
    <property type="entry name" value="Trypsin-like serine proteases"/>
    <property type="match status" value="2"/>
</dbReference>
<evidence type="ECO:0000256" key="3">
    <source>
        <dbReference type="SAM" id="SignalP"/>
    </source>
</evidence>
<keyword evidence="3" id="KW-0732">Signal</keyword>
<dbReference type="PROSITE" id="PS00135">
    <property type="entry name" value="TRYPSIN_SER"/>
    <property type="match status" value="1"/>
</dbReference>
<dbReference type="InterPro" id="IPR001254">
    <property type="entry name" value="Trypsin_dom"/>
</dbReference>
<dbReference type="GO" id="GO:0006508">
    <property type="term" value="P:proteolysis"/>
    <property type="evidence" value="ECO:0007669"/>
    <property type="project" value="UniProtKB-KW"/>
</dbReference>
<keyword evidence="1" id="KW-1015">Disulfide bond</keyword>
<comment type="caution">
    <text evidence="5">The sequence shown here is derived from an EMBL/GenBank/DDBJ whole genome shotgun (WGS) entry which is preliminary data.</text>
</comment>